<name>A0A9D4TLX6_CHLVU</name>
<dbReference type="Proteomes" id="UP001055712">
    <property type="component" value="Unassembled WGS sequence"/>
</dbReference>
<dbReference type="InterPro" id="IPR027417">
    <property type="entry name" value="P-loop_NTPase"/>
</dbReference>
<feature type="compositionally biased region" description="Polar residues" evidence="1">
    <location>
        <begin position="1"/>
        <end position="22"/>
    </location>
</feature>
<evidence type="ECO:0000256" key="1">
    <source>
        <dbReference type="SAM" id="MobiDB-lite"/>
    </source>
</evidence>
<dbReference type="InterPro" id="IPR053259">
    <property type="entry name" value="Golvesin-related_Golgi"/>
</dbReference>
<reference evidence="2" key="1">
    <citation type="journal article" date="2019" name="Plant J.">
        <title>Chlorella vulgaris genome assembly and annotation reveals the molecular basis for metabolic acclimation to high light conditions.</title>
        <authorList>
            <person name="Cecchin M."/>
            <person name="Marcolungo L."/>
            <person name="Rossato M."/>
            <person name="Girolomoni L."/>
            <person name="Cosentino E."/>
            <person name="Cuine S."/>
            <person name="Li-Beisson Y."/>
            <person name="Delledonne M."/>
            <person name="Ballottari M."/>
        </authorList>
    </citation>
    <scope>NUCLEOTIDE SEQUENCE</scope>
    <source>
        <strain evidence="2">211/11P</strain>
    </source>
</reference>
<reference evidence="2" key="2">
    <citation type="submission" date="2020-11" db="EMBL/GenBank/DDBJ databases">
        <authorList>
            <person name="Cecchin M."/>
            <person name="Marcolungo L."/>
            <person name="Rossato M."/>
            <person name="Girolomoni L."/>
            <person name="Cosentino E."/>
            <person name="Cuine S."/>
            <person name="Li-Beisson Y."/>
            <person name="Delledonne M."/>
            <person name="Ballottari M."/>
        </authorList>
    </citation>
    <scope>NUCLEOTIDE SEQUENCE</scope>
    <source>
        <strain evidence="2">211/11P</strain>
        <tissue evidence="2">Whole cell</tissue>
    </source>
</reference>
<dbReference type="Pfam" id="PF03567">
    <property type="entry name" value="Sulfotransfer_2"/>
    <property type="match status" value="1"/>
</dbReference>
<dbReference type="PANTHER" id="PTHR32301">
    <property type="entry name" value="COUNTIN RECEPTOR CNR3-RELATED"/>
    <property type="match status" value="1"/>
</dbReference>
<evidence type="ECO:0000313" key="3">
    <source>
        <dbReference type="Proteomes" id="UP001055712"/>
    </source>
</evidence>
<dbReference type="AlphaFoldDB" id="A0A9D4TLX6"/>
<feature type="region of interest" description="Disordered" evidence="1">
    <location>
        <begin position="133"/>
        <end position="158"/>
    </location>
</feature>
<protein>
    <recommendedName>
        <fullName evidence="4">Sulfotransferase</fullName>
    </recommendedName>
</protein>
<feature type="region of interest" description="Disordered" evidence="1">
    <location>
        <begin position="1"/>
        <end position="31"/>
    </location>
</feature>
<dbReference type="OrthoDB" id="510107at2759"/>
<comment type="caution">
    <text evidence="2">The sequence shown here is derived from an EMBL/GenBank/DDBJ whole genome shotgun (WGS) entry which is preliminary data.</text>
</comment>
<feature type="compositionally biased region" description="Low complexity" evidence="1">
    <location>
        <begin position="134"/>
        <end position="147"/>
    </location>
</feature>
<evidence type="ECO:0008006" key="4">
    <source>
        <dbReference type="Google" id="ProtNLM"/>
    </source>
</evidence>
<dbReference type="PANTHER" id="PTHR32301:SF6">
    <property type="entry name" value="GOLVESIN-RELATED"/>
    <property type="match status" value="1"/>
</dbReference>
<accession>A0A9D4TLX6</accession>
<dbReference type="GO" id="GO:0016020">
    <property type="term" value="C:membrane"/>
    <property type="evidence" value="ECO:0007669"/>
    <property type="project" value="InterPro"/>
</dbReference>
<dbReference type="Gene3D" id="3.40.50.300">
    <property type="entry name" value="P-loop containing nucleotide triphosphate hydrolases"/>
    <property type="match status" value="2"/>
</dbReference>
<dbReference type="InterPro" id="IPR005331">
    <property type="entry name" value="Sulfotransferase"/>
</dbReference>
<dbReference type="EMBL" id="SIDB01000008">
    <property type="protein sequence ID" value="KAI3429348.1"/>
    <property type="molecule type" value="Genomic_DNA"/>
</dbReference>
<keyword evidence="3" id="KW-1185">Reference proteome</keyword>
<proteinExistence type="predicted"/>
<organism evidence="2 3">
    <name type="scientific">Chlorella vulgaris</name>
    <name type="common">Green alga</name>
    <dbReference type="NCBI Taxonomy" id="3077"/>
    <lineage>
        <taxon>Eukaryota</taxon>
        <taxon>Viridiplantae</taxon>
        <taxon>Chlorophyta</taxon>
        <taxon>core chlorophytes</taxon>
        <taxon>Trebouxiophyceae</taxon>
        <taxon>Chlorellales</taxon>
        <taxon>Chlorellaceae</taxon>
        <taxon>Chlorella clade</taxon>
        <taxon>Chlorella</taxon>
    </lineage>
</organism>
<evidence type="ECO:0000313" key="2">
    <source>
        <dbReference type="EMBL" id="KAI3429348.1"/>
    </source>
</evidence>
<dbReference type="SUPFAM" id="SSF52540">
    <property type="entry name" value="P-loop containing nucleoside triphosphate hydrolases"/>
    <property type="match status" value="2"/>
</dbReference>
<sequence>MSHTTGRGQPSRSSSLEPTTSAGAAHPRRQPPRHKFVVAFSGHQGSSALADMLATDPSVFVPGFEPLDFPGITAAQKTAFIDAAFTFPRNAAAFISWRQELMQAKRVDRSKLTTFSQLAGKTVAGFKMRPYTLASSSSNSSGNSSAGGSTGSRMHTAASGLSPSEIKALLDKYDVSLIVTLRRNRLKEALSWYKARELGINQFQLQRGGRRMQTATVDNVSLGGGIKVHIDIGKLRRWLQYTDVVNAALRQAVADSGRPALTVWYEDFLEDPLGQARRAATFIGVPHGGRRLRASSKFSKAGPDAISDWVVNVQELCNVLRDGPYYKHLDSGACDTNTSESGAADAHSAPANDQSADRLLSALPVPAAAAPRPQLLLSNWCAPQDKAATGWANLPDAACMQRFQAVQTAAVAAVTNGHGTVLFKHVHKAGGSTLCKMAHKNMVAESAPLPQRKEWDTNCVPYEAFLGPHPAVGSGAASILQPRPAAAVTRSLKARWLGGACWLAFLTTAQLRALPHHFRPLTFVASEGPLPDAVPLDAPLAWVTMLRHPLDRLLSSYRWWQFMMQAMPSAPAECRAYSAPANATLEQWLKVVPDNWMTRELVGRSALYQQRPVTDADLLLAQQRLHYFAAVLLLEEPASSMALIRQLFGWQHTDWDGARAGSRHSSNATSELDRQGLQLLEHRNQFDLRLYRYAQALHSAQLLRAGLG</sequence>
<dbReference type="GO" id="GO:0008146">
    <property type="term" value="F:sulfotransferase activity"/>
    <property type="evidence" value="ECO:0007669"/>
    <property type="project" value="InterPro"/>
</dbReference>
<gene>
    <name evidence="2" type="ORF">D9Q98_005443</name>
</gene>